<feature type="compositionally biased region" description="Polar residues" evidence="10">
    <location>
        <begin position="279"/>
        <end position="294"/>
    </location>
</feature>
<evidence type="ECO:0000256" key="8">
    <source>
        <dbReference type="ARBA" id="ARBA00023242"/>
    </source>
</evidence>
<dbReference type="GO" id="GO:0005634">
    <property type="term" value="C:nucleus"/>
    <property type="evidence" value="ECO:0007669"/>
    <property type="project" value="UniProtKB-SubCell"/>
</dbReference>
<evidence type="ECO:0000256" key="5">
    <source>
        <dbReference type="ARBA" id="ARBA00023015"/>
    </source>
</evidence>
<dbReference type="PRINTS" id="PR00619">
    <property type="entry name" value="GATAZNFINGER"/>
</dbReference>
<dbReference type="SUPFAM" id="SSF57716">
    <property type="entry name" value="Glucocorticoid receptor-like (DNA-binding domain)"/>
    <property type="match status" value="1"/>
</dbReference>
<evidence type="ECO:0000256" key="7">
    <source>
        <dbReference type="ARBA" id="ARBA00023163"/>
    </source>
</evidence>
<dbReference type="GO" id="GO:0000122">
    <property type="term" value="P:negative regulation of transcription by RNA polymerase II"/>
    <property type="evidence" value="ECO:0007669"/>
    <property type="project" value="TreeGrafter"/>
</dbReference>
<keyword evidence="6" id="KW-0238">DNA-binding</keyword>
<dbReference type="FunFam" id="3.30.50.10:FF:000032">
    <property type="entry name" value="Transcription factor GATA-3"/>
    <property type="match status" value="1"/>
</dbReference>
<dbReference type="InterPro" id="IPR013088">
    <property type="entry name" value="Znf_NHR/GATA"/>
</dbReference>
<keyword evidence="5" id="KW-0805">Transcription regulation</keyword>
<dbReference type="PROSITE" id="PS00344">
    <property type="entry name" value="GATA_ZN_FINGER_1"/>
    <property type="match status" value="1"/>
</dbReference>
<evidence type="ECO:0000256" key="9">
    <source>
        <dbReference type="PROSITE-ProRule" id="PRU00094"/>
    </source>
</evidence>
<dbReference type="GO" id="GO:0008270">
    <property type="term" value="F:zinc ion binding"/>
    <property type="evidence" value="ECO:0007669"/>
    <property type="project" value="UniProtKB-KW"/>
</dbReference>
<feature type="compositionally biased region" description="Polar residues" evidence="10">
    <location>
        <begin position="13"/>
        <end position="23"/>
    </location>
</feature>
<evidence type="ECO:0000313" key="13">
    <source>
        <dbReference type="Proteomes" id="UP000308267"/>
    </source>
</evidence>
<dbReference type="AlphaFoldDB" id="A0A4S2LVT1"/>
<sequence length="836" mass="91902">MPLSPRLDDPSAPTESRIIQNPNGYYSTDVIPKATYSNRTHIDSMNVSSKTSVVHKVGSASLLDLDPSSTSGFQNSFPQPLIIRTTISDPVVDCMSPKPLYRTNLLGEDLLHTYDSVTETRLDNINKSHPALPVTANKTHDPWYSPEPHIVGRIKQHLMCSPPIELPLNSVLQTNCQTNFGGWTTVRPVEQSIQEAAASSIGSSLEPDWSWPSVEVENDPSQNDSSGQQTGTYYNPNCSTDPATGIYSDLSRSCNLLLPWQPTTALHNAIDRLDSDQQSIHNAGTSSTSASVSQEVELDEGITEEDGESNSGSSNGTLSGPAAAETESHLSVKSDYSVDISTSLGCDTSKKLSEIGGSAVKRNSGYFESHSPLGIRTGGEMVQCVRCGMYNPSSSFEWARDEVTGLFLCAYCVSYRPYPPSEASSATASSEQTSSVIFGDHYQHPELRVPCTYPSSPRNQNTMRNEDQRTYGFTTISPLPVRNDEPLLGTRQQSLETVAPVPDGYSCAIPSSQVFRYSTLFDPLGISNHHSRPCEIEPGEPYRMDSVLQTDYPTGKTAPSQSLSISGYWSDNSFLRKSTRCSPLDSQSESTLLSKRIDTPYVPPTSRSFGWDYSTQIPLGLLGKPYWGEPVFSPCSSQAITGTLRNSSFRPNGEELKRSSWSYVHPPQKEPESPGFQRKQNGSQTPTFESTMLNLHQANRRPGQICTNCNTSATTLWRRNAEGDPVCNACGLYYKLHKVNRPISMKKEGIQTRKRKPRMVSCRSSAHIISGSQQVGLKNGKTSTRSGTYKTANQGTKVKLMEERWTERLDSEAIKAEPIFPAPPFYPNEDSATSDF</sequence>
<organism evidence="12 13">
    <name type="scientific">Opisthorchis felineus</name>
    <dbReference type="NCBI Taxonomy" id="147828"/>
    <lineage>
        <taxon>Eukaryota</taxon>
        <taxon>Metazoa</taxon>
        <taxon>Spiralia</taxon>
        <taxon>Lophotrochozoa</taxon>
        <taxon>Platyhelminthes</taxon>
        <taxon>Trematoda</taxon>
        <taxon>Digenea</taxon>
        <taxon>Opisthorchiida</taxon>
        <taxon>Opisthorchiata</taxon>
        <taxon>Opisthorchiidae</taxon>
        <taxon>Opisthorchis</taxon>
    </lineage>
</organism>
<dbReference type="EMBL" id="SJOL01006390">
    <property type="protein sequence ID" value="TGZ67962.1"/>
    <property type="molecule type" value="Genomic_DNA"/>
</dbReference>
<comment type="caution">
    <text evidence="12">The sequence shown here is derived from an EMBL/GenBank/DDBJ whole genome shotgun (WGS) entry which is preliminary data.</text>
</comment>
<dbReference type="PROSITE" id="PS50114">
    <property type="entry name" value="GATA_ZN_FINGER_2"/>
    <property type="match status" value="1"/>
</dbReference>
<dbReference type="OrthoDB" id="6262889at2759"/>
<dbReference type="Proteomes" id="UP000308267">
    <property type="component" value="Unassembled WGS sequence"/>
</dbReference>
<feature type="compositionally biased region" description="Low complexity" evidence="10">
    <location>
        <begin position="309"/>
        <end position="320"/>
    </location>
</feature>
<proteinExistence type="predicted"/>
<comment type="subcellular location">
    <subcellularLocation>
        <location evidence="1">Nucleus</location>
    </subcellularLocation>
</comment>
<keyword evidence="4" id="KW-0862">Zinc</keyword>
<evidence type="ECO:0000259" key="11">
    <source>
        <dbReference type="PROSITE" id="PS50114"/>
    </source>
</evidence>
<evidence type="ECO:0000256" key="1">
    <source>
        <dbReference type="ARBA" id="ARBA00004123"/>
    </source>
</evidence>
<keyword evidence="13" id="KW-1185">Reference proteome</keyword>
<feature type="region of interest" description="Disordered" evidence="10">
    <location>
        <begin position="658"/>
        <end position="687"/>
    </location>
</feature>
<evidence type="ECO:0000256" key="6">
    <source>
        <dbReference type="ARBA" id="ARBA00023125"/>
    </source>
</evidence>
<dbReference type="GO" id="GO:0045944">
    <property type="term" value="P:positive regulation of transcription by RNA polymerase II"/>
    <property type="evidence" value="ECO:0007669"/>
    <property type="project" value="TreeGrafter"/>
</dbReference>
<feature type="compositionally biased region" description="Acidic residues" evidence="10">
    <location>
        <begin position="296"/>
        <end position="308"/>
    </location>
</feature>
<evidence type="ECO:0000256" key="3">
    <source>
        <dbReference type="ARBA" id="ARBA00022771"/>
    </source>
</evidence>
<feature type="compositionally biased region" description="Polar residues" evidence="10">
    <location>
        <begin position="678"/>
        <end position="687"/>
    </location>
</feature>
<evidence type="ECO:0000256" key="10">
    <source>
        <dbReference type="SAM" id="MobiDB-lite"/>
    </source>
</evidence>
<dbReference type="Pfam" id="PF00320">
    <property type="entry name" value="GATA"/>
    <property type="match status" value="1"/>
</dbReference>
<dbReference type="PANTHER" id="PTHR10071:SF281">
    <property type="entry name" value="BOX A-BINDING FACTOR-RELATED"/>
    <property type="match status" value="1"/>
</dbReference>
<feature type="region of interest" description="Disordered" evidence="10">
    <location>
        <begin position="197"/>
        <end position="237"/>
    </location>
</feature>
<dbReference type="STRING" id="147828.A0A4S2LVT1"/>
<dbReference type="Gene3D" id="3.30.50.10">
    <property type="entry name" value="Erythroid Transcription Factor GATA-1, subunit A"/>
    <property type="match status" value="1"/>
</dbReference>
<dbReference type="PANTHER" id="PTHR10071">
    <property type="entry name" value="TRANSCRIPTION FACTOR GATA FAMILY MEMBER"/>
    <property type="match status" value="1"/>
</dbReference>
<keyword evidence="2" id="KW-0479">Metal-binding</keyword>
<reference evidence="12 13" key="1">
    <citation type="journal article" date="2019" name="BMC Genomics">
        <title>New insights from Opisthorchis felineus genome: update on genomics of the epidemiologically important liver flukes.</title>
        <authorList>
            <person name="Ershov N.I."/>
            <person name="Mordvinov V.A."/>
            <person name="Prokhortchouk E.B."/>
            <person name="Pakharukova M.Y."/>
            <person name="Gunbin K.V."/>
            <person name="Ustyantsev K."/>
            <person name="Genaev M.A."/>
            <person name="Blinov A.G."/>
            <person name="Mazur A."/>
            <person name="Boulygina E."/>
            <person name="Tsygankova S."/>
            <person name="Khrameeva E."/>
            <person name="Chekanov N."/>
            <person name="Fan G."/>
            <person name="Xiao A."/>
            <person name="Zhang H."/>
            <person name="Xu X."/>
            <person name="Yang H."/>
            <person name="Solovyev V."/>
            <person name="Lee S.M."/>
            <person name="Liu X."/>
            <person name="Afonnikov D.A."/>
            <person name="Skryabin K.G."/>
        </authorList>
    </citation>
    <scope>NUCLEOTIDE SEQUENCE [LARGE SCALE GENOMIC DNA]</scope>
    <source>
        <strain evidence="12">AK-0245</strain>
        <tissue evidence="12">Whole organism</tissue>
    </source>
</reference>
<dbReference type="GO" id="GO:0000981">
    <property type="term" value="F:DNA-binding transcription factor activity, RNA polymerase II-specific"/>
    <property type="evidence" value="ECO:0007669"/>
    <property type="project" value="TreeGrafter"/>
</dbReference>
<keyword evidence="8" id="KW-0539">Nucleus</keyword>
<dbReference type="GO" id="GO:0045165">
    <property type="term" value="P:cell fate commitment"/>
    <property type="evidence" value="ECO:0007669"/>
    <property type="project" value="TreeGrafter"/>
</dbReference>
<name>A0A4S2LVT1_OPIFE</name>
<feature type="compositionally biased region" description="Polar residues" evidence="10">
    <location>
        <begin position="219"/>
        <end position="237"/>
    </location>
</feature>
<dbReference type="CDD" id="cd00202">
    <property type="entry name" value="ZnF_GATA"/>
    <property type="match status" value="1"/>
</dbReference>
<gene>
    <name evidence="12" type="ORF">CRM22_004512</name>
</gene>
<feature type="region of interest" description="Disordered" evidence="10">
    <location>
        <begin position="279"/>
        <end position="330"/>
    </location>
</feature>
<dbReference type="InterPro" id="IPR000679">
    <property type="entry name" value="Znf_GATA"/>
</dbReference>
<dbReference type="GO" id="GO:0000978">
    <property type="term" value="F:RNA polymerase II cis-regulatory region sequence-specific DNA binding"/>
    <property type="evidence" value="ECO:0007669"/>
    <property type="project" value="TreeGrafter"/>
</dbReference>
<evidence type="ECO:0000313" key="12">
    <source>
        <dbReference type="EMBL" id="TGZ67962.1"/>
    </source>
</evidence>
<feature type="region of interest" description="Disordered" evidence="10">
    <location>
        <begin position="1"/>
        <end position="23"/>
    </location>
</feature>
<protein>
    <recommendedName>
        <fullName evidence="11">GATA-type domain-containing protein</fullName>
    </recommendedName>
</protein>
<feature type="domain" description="GATA-type" evidence="11">
    <location>
        <begin position="700"/>
        <end position="753"/>
    </location>
</feature>
<keyword evidence="7" id="KW-0804">Transcription</keyword>
<keyword evidence="3 9" id="KW-0863">Zinc-finger</keyword>
<evidence type="ECO:0000256" key="4">
    <source>
        <dbReference type="ARBA" id="ARBA00022833"/>
    </source>
</evidence>
<accession>A0A4S2LVT1</accession>
<dbReference type="SMART" id="SM00401">
    <property type="entry name" value="ZnF_GATA"/>
    <property type="match status" value="1"/>
</dbReference>
<dbReference type="InterPro" id="IPR039355">
    <property type="entry name" value="Transcription_factor_GATA"/>
</dbReference>
<evidence type="ECO:0000256" key="2">
    <source>
        <dbReference type="ARBA" id="ARBA00022723"/>
    </source>
</evidence>